<protein>
    <submittedName>
        <fullName evidence="1">Uncharacterized protein</fullName>
    </submittedName>
</protein>
<organism evidence="1 2">
    <name type="scientific">Ancylostoma caninum</name>
    <name type="common">Dog hookworm</name>
    <dbReference type="NCBI Taxonomy" id="29170"/>
    <lineage>
        <taxon>Eukaryota</taxon>
        <taxon>Metazoa</taxon>
        <taxon>Ecdysozoa</taxon>
        <taxon>Nematoda</taxon>
        <taxon>Chromadorea</taxon>
        <taxon>Rhabditida</taxon>
        <taxon>Rhabditina</taxon>
        <taxon>Rhabditomorpha</taxon>
        <taxon>Strongyloidea</taxon>
        <taxon>Ancylostomatidae</taxon>
        <taxon>Ancylostomatinae</taxon>
        <taxon>Ancylostoma</taxon>
    </lineage>
</organism>
<evidence type="ECO:0000313" key="1">
    <source>
        <dbReference type="EMBL" id="RCN42599.1"/>
    </source>
</evidence>
<dbReference type="AlphaFoldDB" id="A0A368GH65"/>
<comment type="caution">
    <text evidence="1">The sequence shown here is derived from an EMBL/GenBank/DDBJ whole genome shotgun (WGS) entry which is preliminary data.</text>
</comment>
<gene>
    <name evidence="1" type="ORF">ANCCAN_11401</name>
</gene>
<dbReference type="EMBL" id="JOJR01000187">
    <property type="protein sequence ID" value="RCN42599.1"/>
    <property type="molecule type" value="Genomic_DNA"/>
</dbReference>
<sequence>MEPDAVTDKSGDFLVYFKEAERKDTMGNVWIHAKCGDYCTFGFPVNLPLSSFSEEPGSTDTVIEVGAIQLNEPSEKFVANLKCEG</sequence>
<evidence type="ECO:0000313" key="2">
    <source>
        <dbReference type="Proteomes" id="UP000252519"/>
    </source>
</evidence>
<dbReference type="OrthoDB" id="10589389at2759"/>
<name>A0A368GH65_ANCCA</name>
<dbReference type="Proteomes" id="UP000252519">
    <property type="component" value="Unassembled WGS sequence"/>
</dbReference>
<proteinExistence type="predicted"/>
<keyword evidence="2" id="KW-1185">Reference proteome</keyword>
<accession>A0A368GH65</accession>
<reference evidence="1 2" key="1">
    <citation type="submission" date="2014-10" db="EMBL/GenBank/DDBJ databases">
        <title>Draft genome of the hookworm Ancylostoma caninum.</title>
        <authorList>
            <person name="Mitreva M."/>
        </authorList>
    </citation>
    <scope>NUCLEOTIDE SEQUENCE [LARGE SCALE GENOMIC DNA]</scope>
    <source>
        <strain evidence="1 2">Baltimore</strain>
    </source>
</reference>